<accession>A0A4Z0LVD0</accession>
<name>A0A4Z0LVD0_9GAMM</name>
<evidence type="ECO:0000256" key="3">
    <source>
        <dbReference type="ARBA" id="ARBA00023163"/>
    </source>
</evidence>
<dbReference type="Gene3D" id="1.10.10.60">
    <property type="entry name" value="Homeodomain-like"/>
    <property type="match status" value="1"/>
</dbReference>
<proteinExistence type="predicted"/>
<dbReference type="Proteomes" id="UP000298050">
    <property type="component" value="Unassembled WGS sequence"/>
</dbReference>
<evidence type="ECO:0000256" key="4">
    <source>
        <dbReference type="PROSITE-ProRule" id="PRU00335"/>
    </source>
</evidence>
<dbReference type="SUPFAM" id="SSF46689">
    <property type="entry name" value="Homeodomain-like"/>
    <property type="match status" value="1"/>
</dbReference>
<reference evidence="7 8" key="1">
    <citation type="submission" date="2019-04" db="EMBL/GenBank/DDBJ databases">
        <title>Taxonomy of novel Haliea sp. from mangrove soil of West Coast of India.</title>
        <authorList>
            <person name="Verma A."/>
            <person name="Kumar P."/>
            <person name="Krishnamurthi S."/>
        </authorList>
    </citation>
    <scope>NUCLEOTIDE SEQUENCE [LARGE SCALE GENOMIC DNA]</scope>
    <source>
        <strain evidence="7 8">SAOS-164</strain>
    </source>
</reference>
<dbReference type="InterPro" id="IPR011075">
    <property type="entry name" value="TetR_C"/>
</dbReference>
<dbReference type="InterPro" id="IPR009057">
    <property type="entry name" value="Homeodomain-like_sf"/>
</dbReference>
<dbReference type="EMBL" id="SRLE01000014">
    <property type="protein sequence ID" value="TGD71282.1"/>
    <property type="molecule type" value="Genomic_DNA"/>
</dbReference>
<evidence type="ECO:0000313" key="8">
    <source>
        <dbReference type="Proteomes" id="UP000298050"/>
    </source>
</evidence>
<organism evidence="7 8">
    <name type="scientific">Mangrovimicrobium sediminis</name>
    <dbReference type="NCBI Taxonomy" id="2562682"/>
    <lineage>
        <taxon>Bacteria</taxon>
        <taxon>Pseudomonadati</taxon>
        <taxon>Pseudomonadota</taxon>
        <taxon>Gammaproteobacteria</taxon>
        <taxon>Cellvibrionales</taxon>
        <taxon>Halieaceae</taxon>
        <taxon>Mangrovimicrobium</taxon>
    </lineage>
</organism>
<dbReference type="AlphaFoldDB" id="A0A4Z0LVD0"/>
<comment type="caution">
    <text evidence="7">The sequence shown here is derived from an EMBL/GenBank/DDBJ whole genome shotgun (WGS) entry which is preliminary data.</text>
</comment>
<keyword evidence="2 4" id="KW-0238">DNA-binding</keyword>
<dbReference type="Pfam" id="PF16859">
    <property type="entry name" value="TetR_C_11"/>
    <property type="match status" value="1"/>
</dbReference>
<dbReference type="RefSeq" id="WP_135446175.1">
    <property type="nucleotide sequence ID" value="NZ_SRLE01000014.1"/>
</dbReference>
<dbReference type="PANTHER" id="PTHR30055:SF148">
    <property type="entry name" value="TETR-FAMILY TRANSCRIPTIONAL REGULATOR"/>
    <property type="match status" value="1"/>
</dbReference>
<protein>
    <submittedName>
        <fullName evidence="7">TetR/AcrR family transcriptional regulator</fullName>
    </submittedName>
</protein>
<dbReference type="Pfam" id="PF00440">
    <property type="entry name" value="TetR_N"/>
    <property type="match status" value="1"/>
</dbReference>
<keyword evidence="1" id="KW-0805">Transcription regulation</keyword>
<evidence type="ECO:0000256" key="1">
    <source>
        <dbReference type="ARBA" id="ARBA00023015"/>
    </source>
</evidence>
<dbReference type="GO" id="GO:0000976">
    <property type="term" value="F:transcription cis-regulatory region binding"/>
    <property type="evidence" value="ECO:0007669"/>
    <property type="project" value="TreeGrafter"/>
</dbReference>
<gene>
    <name evidence="7" type="ORF">E4634_18585</name>
</gene>
<evidence type="ECO:0000256" key="2">
    <source>
        <dbReference type="ARBA" id="ARBA00023125"/>
    </source>
</evidence>
<dbReference type="InterPro" id="IPR001647">
    <property type="entry name" value="HTH_TetR"/>
</dbReference>
<keyword evidence="8" id="KW-1185">Reference proteome</keyword>
<dbReference type="SUPFAM" id="SSF48498">
    <property type="entry name" value="Tetracyclin repressor-like, C-terminal domain"/>
    <property type="match status" value="1"/>
</dbReference>
<dbReference type="PROSITE" id="PS50977">
    <property type="entry name" value="HTH_TETR_2"/>
    <property type="match status" value="1"/>
</dbReference>
<dbReference type="Gene3D" id="1.10.357.10">
    <property type="entry name" value="Tetracycline Repressor, domain 2"/>
    <property type="match status" value="1"/>
</dbReference>
<evidence type="ECO:0000259" key="6">
    <source>
        <dbReference type="PROSITE" id="PS50977"/>
    </source>
</evidence>
<dbReference type="OrthoDB" id="9796019at2"/>
<dbReference type="GO" id="GO:0003700">
    <property type="term" value="F:DNA-binding transcription factor activity"/>
    <property type="evidence" value="ECO:0007669"/>
    <property type="project" value="TreeGrafter"/>
</dbReference>
<dbReference type="PANTHER" id="PTHR30055">
    <property type="entry name" value="HTH-TYPE TRANSCRIPTIONAL REGULATOR RUTR"/>
    <property type="match status" value="1"/>
</dbReference>
<feature type="region of interest" description="Disordered" evidence="5">
    <location>
        <begin position="1"/>
        <end position="38"/>
    </location>
</feature>
<feature type="DNA-binding region" description="H-T-H motif" evidence="4">
    <location>
        <begin position="67"/>
        <end position="86"/>
    </location>
</feature>
<sequence>MNAKAAQAKAKDVPQDAPKDVAKGAKAPAVDRRTSGVQRQGRAAKVVSSVLRTTAEELNRVGYANLRVDEVAERAGVNKTTIYRRWPNKAILVSETLDAHFQDERPLPETGSLRSDIIDYLRMMVTMTQRPTWRGVMTTLLSRTDPEVEAVAHKLYLRERQFRTRLVQRAIDRGELPRTADAELIGDMFSAPILRRLLTFREDVRDEFILSVVDVTLAGAAVVAMRND</sequence>
<keyword evidence="3" id="KW-0804">Transcription</keyword>
<dbReference type="InterPro" id="IPR050109">
    <property type="entry name" value="HTH-type_TetR-like_transc_reg"/>
</dbReference>
<feature type="compositionally biased region" description="Basic and acidic residues" evidence="5">
    <location>
        <begin position="9"/>
        <end position="34"/>
    </location>
</feature>
<evidence type="ECO:0000256" key="5">
    <source>
        <dbReference type="SAM" id="MobiDB-lite"/>
    </source>
</evidence>
<dbReference type="InterPro" id="IPR036271">
    <property type="entry name" value="Tet_transcr_reg_TetR-rel_C_sf"/>
</dbReference>
<feature type="domain" description="HTH tetR-type" evidence="6">
    <location>
        <begin position="44"/>
        <end position="104"/>
    </location>
</feature>
<evidence type="ECO:0000313" key="7">
    <source>
        <dbReference type="EMBL" id="TGD71282.1"/>
    </source>
</evidence>